<accession>A0A409YMI9</accession>
<organism evidence="1 2">
    <name type="scientific">Gymnopilus dilepis</name>
    <dbReference type="NCBI Taxonomy" id="231916"/>
    <lineage>
        <taxon>Eukaryota</taxon>
        <taxon>Fungi</taxon>
        <taxon>Dikarya</taxon>
        <taxon>Basidiomycota</taxon>
        <taxon>Agaricomycotina</taxon>
        <taxon>Agaricomycetes</taxon>
        <taxon>Agaricomycetidae</taxon>
        <taxon>Agaricales</taxon>
        <taxon>Agaricineae</taxon>
        <taxon>Hymenogastraceae</taxon>
        <taxon>Gymnopilus</taxon>
    </lineage>
</organism>
<dbReference type="OrthoDB" id="1607513at2759"/>
<dbReference type="EMBL" id="NHYE01000650">
    <property type="protein sequence ID" value="PPR04235.1"/>
    <property type="molecule type" value="Genomic_DNA"/>
</dbReference>
<keyword evidence="2" id="KW-1185">Reference proteome</keyword>
<dbReference type="Proteomes" id="UP000284706">
    <property type="component" value="Unassembled WGS sequence"/>
</dbReference>
<dbReference type="InParanoid" id="A0A409YMI9"/>
<protein>
    <submittedName>
        <fullName evidence="1">Uncharacterized protein</fullName>
    </submittedName>
</protein>
<proteinExistence type="predicted"/>
<evidence type="ECO:0000313" key="2">
    <source>
        <dbReference type="Proteomes" id="UP000284706"/>
    </source>
</evidence>
<gene>
    <name evidence="1" type="ORF">CVT26_003964</name>
</gene>
<sequence length="97" mass="10875">MRGPPSSLDSLLESPSPELRDLLTFVGENLDDDDIPHRIKLSEPIIRSFRRECARLVDGMQQSEGCISLTSDIWSRQTLEGYMGVTAQYSVKNGNCM</sequence>
<name>A0A409YMI9_9AGAR</name>
<dbReference type="AlphaFoldDB" id="A0A409YMI9"/>
<evidence type="ECO:0000313" key="1">
    <source>
        <dbReference type="EMBL" id="PPR04235.1"/>
    </source>
</evidence>
<comment type="caution">
    <text evidence="1">The sequence shown here is derived from an EMBL/GenBank/DDBJ whole genome shotgun (WGS) entry which is preliminary data.</text>
</comment>
<reference evidence="1 2" key="1">
    <citation type="journal article" date="2018" name="Evol. Lett.">
        <title>Horizontal gene cluster transfer increased hallucinogenic mushroom diversity.</title>
        <authorList>
            <person name="Reynolds H.T."/>
            <person name="Vijayakumar V."/>
            <person name="Gluck-Thaler E."/>
            <person name="Korotkin H.B."/>
            <person name="Matheny P.B."/>
            <person name="Slot J.C."/>
        </authorList>
    </citation>
    <scope>NUCLEOTIDE SEQUENCE [LARGE SCALE GENOMIC DNA]</scope>
    <source>
        <strain evidence="1 2">SRW20</strain>
    </source>
</reference>